<keyword evidence="4" id="KW-0479">Metal-binding</keyword>
<dbReference type="InterPro" id="IPR027467">
    <property type="entry name" value="MopterinOxRdtase_cofactor_BS"/>
</dbReference>
<keyword evidence="8" id="KW-0411">Iron-sulfur</keyword>
<feature type="domain" description="4Fe-4S Mo/W bis-MGD-type" evidence="9">
    <location>
        <begin position="57"/>
        <end position="119"/>
    </location>
</feature>
<accession>A0A0H3DUL1</accession>
<dbReference type="PROSITE" id="PS51318">
    <property type="entry name" value="TAT"/>
    <property type="match status" value="1"/>
</dbReference>
<dbReference type="KEGG" id="etd:ETAF_1987"/>
<gene>
    <name evidence="10" type="ordered locus">ETAF_1987</name>
</gene>
<dbReference type="PANTHER" id="PTHR43742:SF3">
    <property type="entry name" value="DIMETHYL SULFOXIDE REDUCTASE DMSA"/>
    <property type="match status" value="1"/>
</dbReference>
<evidence type="ECO:0000259" key="9">
    <source>
        <dbReference type="PROSITE" id="PS51669"/>
    </source>
</evidence>
<dbReference type="PROSITE" id="PS00551">
    <property type="entry name" value="MOLYBDOPTERIN_PROK_1"/>
    <property type="match status" value="1"/>
</dbReference>
<dbReference type="PROSITE" id="PS51669">
    <property type="entry name" value="4FE4S_MOW_BIS_MGD"/>
    <property type="match status" value="1"/>
</dbReference>
<dbReference type="PANTHER" id="PTHR43742">
    <property type="entry name" value="TRIMETHYLAMINE-N-OXIDE REDUCTASE"/>
    <property type="match status" value="1"/>
</dbReference>
<dbReference type="Gene3D" id="3.40.50.12440">
    <property type="match status" value="1"/>
</dbReference>
<keyword evidence="3" id="KW-0500">Molybdenum</keyword>
<evidence type="ECO:0000256" key="4">
    <source>
        <dbReference type="ARBA" id="ARBA00022723"/>
    </source>
</evidence>
<evidence type="ECO:0000313" key="11">
    <source>
        <dbReference type="Proteomes" id="UP000002230"/>
    </source>
</evidence>
<dbReference type="GO" id="GO:0009061">
    <property type="term" value="P:anaerobic respiration"/>
    <property type="evidence" value="ECO:0007669"/>
    <property type="project" value="TreeGrafter"/>
</dbReference>
<dbReference type="NCBIfam" id="TIGR01409">
    <property type="entry name" value="TAT_signal_seq"/>
    <property type="match status" value="1"/>
</dbReference>
<dbReference type="SMART" id="SM00926">
    <property type="entry name" value="Molybdop_Fe4S4"/>
    <property type="match status" value="1"/>
</dbReference>
<dbReference type="FunFam" id="3.40.50.12440:FF:000002">
    <property type="entry name" value="Anaerobic dimethyl sulfoxide reductase, A subunit"/>
    <property type="match status" value="1"/>
</dbReference>
<dbReference type="InterPro" id="IPR006963">
    <property type="entry name" value="Mopterin_OxRdtase_4Fe-4S_dom"/>
</dbReference>
<name>A0A0H3DUL1_EDWTF</name>
<keyword evidence="6" id="KW-0560">Oxidoreductase</keyword>
<evidence type="ECO:0000256" key="6">
    <source>
        <dbReference type="ARBA" id="ARBA00023002"/>
    </source>
</evidence>
<dbReference type="AlphaFoldDB" id="A0A0H3DUL1"/>
<protein>
    <submittedName>
        <fullName evidence="10">Anaerobic dimethyl sulfoxide reductase subunit A</fullName>
    </submittedName>
</protein>
<sequence>MKKNSRTALLDASLSRRTVVKGGAIGGLAAASGALSLPFVRQAQATPAQNKPAAQDEQVIWSACTVNCGSRCPLRMHVVDGEIAYVETDNTGDDRYEGLHQVRACLRGRSMRRRVYNADRLKYPMKRVGKRGEGKFKRITWEEAFDTIAVSMKGIIKTYGNEAIYLNYGTGTLGGTLTRLVAAGRDADRPTDELLRRLSQPLWRLQHRANRRRTELHLRRLGRRQQPVGH</sequence>
<dbReference type="GO" id="GO:0030288">
    <property type="term" value="C:outer membrane-bounded periplasmic space"/>
    <property type="evidence" value="ECO:0007669"/>
    <property type="project" value="TreeGrafter"/>
</dbReference>
<evidence type="ECO:0000313" key="10">
    <source>
        <dbReference type="EMBL" id="ADM42093.1"/>
    </source>
</evidence>
<keyword evidence="5" id="KW-0732">Signal</keyword>
<reference evidence="11" key="1">
    <citation type="submission" date="2010-08" db="EMBL/GenBank/DDBJ databases">
        <title>Genome comparisons of Edwardsiella bacteria analysed using deep sequencing technology.</title>
        <authorList>
            <person name="van Soest J.J."/>
            <person name="Henkel C.V."/>
            <person name="Jansen H.J."/>
            <person name="van den Hondel C.A.M.J.J."/>
            <person name="Bloemberg G.V."/>
            <person name="Meijer A.H."/>
            <person name="Spaink H.P."/>
        </authorList>
    </citation>
    <scope>NUCLEOTIDE SEQUENCE [LARGE SCALE GENOMIC DNA]</scope>
    <source>
        <strain evidence="11">FL6-60</strain>
    </source>
</reference>
<evidence type="ECO:0000256" key="1">
    <source>
        <dbReference type="ARBA" id="ARBA00001942"/>
    </source>
</evidence>
<evidence type="ECO:0000256" key="5">
    <source>
        <dbReference type="ARBA" id="ARBA00022729"/>
    </source>
</evidence>
<dbReference type="GO" id="GO:0051539">
    <property type="term" value="F:4 iron, 4 sulfur cluster binding"/>
    <property type="evidence" value="ECO:0007669"/>
    <property type="project" value="UniProtKB-KW"/>
</dbReference>
<reference evidence="10 11" key="2">
    <citation type="journal article" date="2011" name="BMC Immunol.">
        <title>Comparison of static immersion and intravenous injection systems for exposure of zebrafish embryos to the natural pathogen Edwardsiella tarda.</title>
        <authorList>
            <person name="van Soest J.J."/>
            <person name="Stockhammer O.W."/>
            <person name="Ordas A."/>
            <person name="Bloemberg G.V."/>
            <person name="Spaink H.P."/>
            <person name="Meijer A.H."/>
        </authorList>
    </citation>
    <scope>NUCLEOTIDE SEQUENCE [LARGE SCALE GENOMIC DNA]</scope>
    <source>
        <strain evidence="10 11">FL6-60</strain>
    </source>
</reference>
<organism evidence="10 11">
    <name type="scientific">Edwardsiella tarda (strain FL6-60)</name>
    <dbReference type="NCBI Taxonomy" id="718251"/>
    <lineage>
        <taxon>Bacteria</taxon>
        <taxon>Pseudomonadati</taxon>
        <taxon>Pseudomonadota</taxon>
        <taxon>Gammaproteobacteria</taxon>
        <taxon>Enterobacterales</taxon>
        <taxon>Hafniaceae</taxon>
        <taxon>Edwardsiella</taxon>
    </lineage>
</organism>
<dbReference type="PATRIC" id="fig|718251.5.peg.2062"/>
<keyword evidence="2" id="KW-0004">4Fe-4S</keyword>
<dbReference type="InterPro" id="IPR006311">
    <property type="entry name" value="TAT_signal"/>
</dbReference>
<dbReference type="Pfam" id="PF04879">
    <property type="entry name" value="Molybdop_Fe4S4"/>
    <property type="match status" value="1"/>
</dbReference>
<dbReference type="GO" id="GO:0016491">
    <property type="term" value="F:oxidoreductase activity"/>
    <property type="evidence" value="ECO:0007669"/>
    <property type="project" value="UniProtKB-KW"/>
</dbReference>
<comment type="cofactor">
    <cofactor evidence="1">
        <name>Mo-bis(molybdopterin guanine dinucleotide)</name>
        <dbReference type="ChEBI" id="CHEBI:60539"/>
    </cofactor>
</comment>
<dbReference type="GO" id="GO:0009055">
    <property type="term" value="F:electron transfer activity"/>
    <property type="evidence" value="ECO:0007669"/>
    <property type="project" value="TreeGrafter"/>
</dbReference>
<evidence type="ECO:0000256" key="8">
    <source>
        <dbReference type="ARBA" id="ARBA00023014"/>
    </source>
</evidence>
<dbReference type="InterPro" id="IPR006656">
    <property type="entry name" value="Mopterin_OxRdtase"/>
</dbReference>
<evidence type="ECO:0000256" key="2">
    <source>
        <dbReference type="ARBA" id="ARBA00022485"/>
    </source>
</evidence>
<dbReference type="EMBL" id="CP002154">
    <property type="protein sequence ID" value="ADM42093.1"/>
    <property type="molecule type" value="Genomic_DNA"/>
</dbReference>
<evidence type="ECO:0000256" key="3">
    <source>
        <dbReference type="ARBA" id="ARBA00022505"/>
    </source>
</evidence>
<dbReference type="GO" id="GO:0030151">
    <property type="term" value="F:molybdenum ion binding"/>
    <property type="evidence" value="ECO:0007669"/>
    <property type="project" value="TreeGrafter"/>
</dbReference>
<dbReference type="SUPFAM" id="SSF53706">
    <property type="entry name" value="Formate dehydrogenase/DMSO reductase, domains 1-3"/>
    <property type="match status" value="1"/>
</dbReference>
<dbReference type="Gene3D" id="3.40.50.740">
    <property type="match status" value="1"/>
</dbReference>
<dbReference type="Pfam" id="PF00384">
    <property type="entry name" value="Molybdopterin"/>
    <property type="match status" value="1"/>
</dbReference>
<dbReference type="InterPro" id="IPR019546">
    <property type="entry name" value="TAT_signal_bac_arc"/>
</dbReference>
<dbReference type="HOGENOM" id="CLU_000422_17_1_6"/>
<dbReference type="InterPro" id="IPR050612">
    <property type="entry name" value="Prok_Mopterin_Oxidored"/>
</dbReference>
<keyword evidence="11" id="KW-1185">Reference proteome</keyword>
<evidence type="ECO:0000256" key="7">
    <source>
        <dbReference type="ARBA" id="ARBA00023004"/>
    </source>
</evidence>
<dbReference type="Proteomes" id="UP000002230">
    <property type="component" value="Chromosome"/>
</dbReference>
<proteinExistence type="predicted"/>
<keyword evidence="7" id="KW-0408">Iron</keyword>